<sequence>MRFFLRLTLLLTMLLNASWALAVDISVNFTATIKETTCAMTVSALNGANISGDSASENYFLDIPAMGVSDITNKTSKTEASFKLLPINCNNYISSMSMTIGGKHSDYTDTLLVNDSSVTGGANYIGVGFKRLNDDDSLRFKVDGTTSINWTRNDIANGFDITGIVRQTTSSHNMEPGTVQTKAIFVFTYN</sequence>
<gene>
    <name evidence="3" type="primary">yadM</name>
    <name evidence="3" type="ORF">G163CM_27610</name>
</gene>
<reference evidence="3 4" key="1">
    <citation type="journal article" date="2022" name="Int. J. Syst. Evol. Microbiol.">
        <title>Pseudocitrobacter corydidari sp. nov., isolated from the Asian emerald cockroach Corydidarum magnifica.</title>
        <authorList>
            <person name="Guzman J."/>
            <person name="Poehlein A."/>
            <person name="Glaeser S.P."/>
            <person name="Schwengers O."/>
            <person name="Blom J."/>
            <person name="Hollensteiner J."/>
            <person name="Kampfer P."/>
            <person name="Vilcinskas A."/>
        </authorList>
    </citation>
    <scope>NUCLEOTIDE SEQUENCE [LARGE SCALE GENOMIC DNA]</scope>
    <source>
        <strain evidence="3">G163CM</strain>
    </source>
</reference>
<dbReference type="RefSeq" id="WP_231825355.1">
    <property type="nucleotide sequence ID" value="NZ_CP087880.1"/>
</dbReference>
<evidence type="ECO:0000313" key="4">
    <source>
        <dbReference type="Proteomes" id="UP001199659"/>
    </source>
</evidence>
<dbReference type="PANTHER" id="PTHR33420:SF33">
    <property type="entry name" value="MINOR FIMBRIAL SUBUNIT"/>
    <property type="match status" value="1"/>
</dbReference>
<protein>
    <submittedName>
        <fullName evidence="3">Fimbrial-like protein YadM</fullName>
    </submittedName>
</protein>
<organism evidence="3 4">
    <name type="scientific">Pseudocitrobacter corydidari</name>
    <dbReference type="NCBI Taxonomy" id="2891570"/>
    <lineage>
        <taxon>Bacteria</taxon>
        <taxon>Pseudomonadati</taxon>
        <taxon>Pseudomonadota</taxon>
        <taxon>Gammaproteobacteria</taxon>
        <taxon>Enterobacterales</taxon>
        <taxon>Enterobacteriaceae</taxon>
        <taxon>Pseudocitrobacter</taxon>
    </lineage>
</organism>
<evidence type="ECO:0000256" key="1">
    <source>
        <dbReference type="SAM" id="SignalP"/>
    </source>
</evidence>
<accession>A0ABY3S692</accession>
<dbReference type="EMBL" id="CP087880">
    <property type="protein sequence ID" value="UGS42036.1"/>
    <property type="molecule type" value="Genomic_DNA"/>
</dbReference>
<keyword evidence="1" id="KW-0732">Signal</keyword>
<dbReference type="SUPFAM" id="SSF49401">
    <property type="entry name" value="Bacterial adhesins"/>
    <property type="match status" value="1"/>
</dbReference>
<feature type="domain" description="Fimbrial-type adhesion" evidence="2">
    <location>
        <begin position="53"/>
        <end position="189"/>
    </location>
</feature>
<evidence type="ECO:0000259" key="2">
    <source>
        <dbReference type="Pfam" id="PF00419"/>
    </source>
</evidence>
<feature type="chain" id="PRO_5046407045" evidence="1">
    <location>
        <begin position="23"/>
        <end position="190"/>
    </location>
</feature>
<feature type="signal peptide" evidence="1">
    <location>
        <begin position="1"/>
        <end position="22"/>
    </location>
</feature>
<name>A0ABY3S692_9ENTR</name>
<dbReference type="InterPro" id="IPR036937">
    <property type="entry name" value="Adhesion_dom_fimbrial_sf"/>
</dbReference>
<keyword evidence="4" id="KW-1185">Reference proteome</keyword>
<dbReference type="InterPro" id="IPR050263">
    <property type="entry name" value="Bact_Fimbrial_Adh_Pro"/>
</dbReference>
<dbReference type="InterPro" id="IPR000259">
    <property type="entry name" value="Adhesion_dom_fimbrial"/>
</dbReference>
<dbReference type="Pfam" id="PF00419">
    <property type="entry name" value="Fimbrial"/>
    <property type="match status" value="1"/>
</dbReference>
<dbReference type="InterPro" id="IPR008966">
    <property type="entry name" value="Adhesion_dom_sf"/>
</dbReference>
<dbReference type="Proteomes" id="UP001199659">
    <property type="component" value="Chromosome"/>
</dbReference>
<dbReference type="PANTHER" id="PTHR33420">
    <property type="entry name" value="FIMBRIAL SUBUNIT ELFA-RELATED"/>
    <property type="match status" value="1"/>
</dbReference>
<proteinExistence type="predicted"/>
<evidence type="ECO:0000313" key="3">
    <source>
        <dbReference type="EMBL" id="UGS42036.1"/>
    </source>
</evidence>
<dbReference type="Gene3D" id="2.60.40.1090">
    <property type="entry name" value="Fimbrial-type adhesion domain"/>
    <property type="match status" value="1"/>
</dbReference>